<dbReference type="PANTHER" id="PTHR46111">
    <property type="entry name" value="RIBOSOMAL RNA SMALL SUBUNIT METHYLTRANSFERASE I"/>
    <property type="match status" value="1"/>
</dbReference>
<keyword evidence="3 6" id="KW-0489">Methyltransferase</keyword>
<comment type="function">
    <text evidence="6">Catalyzes the 2'-O-methylation of the ribose of cytidine 1402 (C1402) in 16S rRNA.</text>
</comment>
<dbReference type="Proteomes" id="UP001236559">
    <property type="component" value="Unassembled WGS sequence"/>
</dbReference>
<dbReference type="PIRSF" id="PIRSF005917">
    <property type="entry name" value="MTase_YraL"/>
    <property type="match status" value="1"/>
</dbReference>
<dbReference type="RefSeq" id="WP_307495232.1">
    <property type="nucleotide sequence ID" value="NZ_JAUSTN010000006.1"/>
</dbReference>
<evidence type="ECO:0000256" key="6">
    <source>
        <dbReference type="HAMAP-Rule" id="MF_01877"/>
    </source>
</evidence>
<dbReference type="InterPro" id="IPR000878">
    <property type="entry name" value="4pyrrol_Mease"/>
</dbReference>
<dbReference type="NCBIfam" id="TIGR00096">
    <property type="entry name" value="16S rRNA (cytidine(1402)-2'-O)-methyltransferase"/>
    <property type="match status" value="1"/>
</dbReference>
<keyword evidence="9" id="KW-1185">Reference proteome</keyword>
<dbReference type="SUPFAM" id="SSF53790">
    <property type="entry name" value="Tetrapyrrole methylase"/>
    <property type="match status" value="1"/>
</dbReference>
<sequence>MIYFCPSPIGNLKDITLRTLEVLKSVDYVACEDTRIGGKLLKHFEIEKKLIQYQKFNEIKQSEKLVELAKKSDIALITDAGMPGISDPGAILVKRLIEENIEFTVLPGPNAALTALVASGLDTEHFYFYGFLDSREGKREKELESLKSLRSSIIFYEAPHRIIKTLKSIEKILGDRKISLSRELTKIYEETLRGKVSEILEGQIKEKGEFVIVVEGSKEEEVFTLDIKEELRKLIDEGMTNSQAVKEVADKFNLKKNAVYKESLDL</sequence>
<comment type="catalytic activity">
    <reaction evidence="6">
        <text>cytidine(1402) in 16S rRNA + S-adenosyl-L-methionine = 2'-O-methylcytidine(1402) in 16S rRNA + S-adenosyl-L-homocysteine + H(+)</text>
        <dbReference type="Rhea" id="RHEA:42924"/>
        <dbReference type="Rhea" id="RHEA-COMP:10285"/>
        <dbReference type="Rhea" id="RHEA-COMP:10286"/>
        <dbReference type="ChEBI" id="CHEBI:15378"/>
        <dbReference type="ChEBI" id="CHEBI:57856"/>
        <dbReference type="ChEBI" id="CHEBI:59789"/>
        <dbReference type="ChEBI" id="CHEBI:74495"/>
        <dbReference type="ChEBI" id="CHEBI:82748"/>
        <dbReference type="EC" id="2.1.1.198"/>
    </reaction>
</comment>
<dbReference type="EC" id="2.1.1.198" evidence="6"/>
<evidence type="ECO:0000256" key="3">
    <source>
        <dbReference type="ARBA" id="ARBA00022603"/>
    </source>
</evidence>
<keyword evidence="5 6" id="KW-0949">S-adenosyl-L-methionine</keyword>
<comment type="caution">
    <text evidence="8">The sequence shown here is derived from an EMBL/GenBank/DDBJ whole genome shotgun (WGS) entry which is preliminary data.</text>
</comment>
<evidence type="ECO:0000256" key="2">
    <source>
        <dbReference type="ARBA" id="ARBA00022552"/>
    </source>
</evidence>
<keyword evidence="4 6" id="KW-0808">Transferase</keyword>
<gene>
    <name evidence="6" type="primary">rsmI</name>
    <name evidence="8" type="ORF">J2S72_001372</name>
</gene>
<evidence type="ECO:0000256" key="5">
    <source>
        <dbReference type="ARBA" id="ARBA00022691"/>
    </source>
</evidence>
<dbReference type="InterPro" id="IPR035996">
    <property type="entry name" value="4pyrrol_Methylase_sf"/>
</dbReference>
<evidence type="ECO:0000256" key="4">
    <source>
        <dbReference type="ARBA" id="ARBA00022679"/>
    </source>
</evidence>
<dbReference type="EMBL" id="JAUSTN010000006">
    <property type="protein sequence ID" value="MDQ0275347.1"/>
    <property type="molecule type" value="Genomic_DNA"/>
</dbReference>
<dbReference type="Gene3D" id="3.40.1010.10">
    <property type="entry name" value="Cobalt-precorrin-4 Transmethylase, Domain 1"/>
    <property type="match status" value="1"/>
</dbReference>
<proteinExistence type="inferred from homology"/>
<dbReference type="GO" id="GO:0032259">
    <property type="term" value="P:methylation"/>
    <property type="evidence" value="ECO:0007669"/>
    <property type="project" value="UniProtKB-KW"/>
</dbReference>
<comment type="subcellular location">
    <subcellularLocation>
        <location evidence="6">Cytoplasm</location>
    </subcellularLocation>
</comment>
<accession>A0ABU0AX44</accession>
<feature type="domain" description="Tetrapyrrole methylase" evidence="7">
    <location>
        <begin position="1"/>
        <end position="199"/>
    </location>
</feature>
<dbReference type="InterPro" id="IPR014776">
    <property type="entry name" value="4pyrrole_Mease_sub2"/>
</dbReference>
<evidence type="ECO:0000313" key="8">
    <source>
        <dbReference type="EMBL" id="MDQ0275347.1"/>
    </source>
</evidence>
<evidence type="ECO:0000313" key="9">
    <source>
        <dbReference type="Proteomes" id="UP001236559"/>
    </source>
</evidence>
<dbReference type="PANTHER" id="PTHR46111:SF1">
    <property type="entry name" value="RIBOSOMAL RNA SMALL SUBUNIT METHYLTRANSFERASE I"/>
    <property type="match status" value="1"/>
</dbReference>
<dbReference type="GO" id="GO:0008168">
    <property type="term" value="F:methyltransferase activity"/>
    <property type="evidence" value="ECO:0007669"/>
    <property type="project" value="UniProtKB-KW"/>
</dbReference>
<evidence type="ECO:0000259" key="7">
    <source>
        <dbReference type="Pfam" id="PF00590"/>
    </source>
</evidence>
<keyword evidence="2 6" id="KW-0698">rRNA processing</keyword>
<dbReference type="CDD" id="cd11648">
    <property type="entry name" value="RsmI"/>
    <property type="match status" value="1"/>
</dbReference>
<protein>
    <recommendedName>
        <fullName evidence="6">Ribosomal RNA small subunit methyltransferase I</fullName>
        <ecNumber evidence="6">2.1.1.198</ecNumber>
    </recommendedName>
    <alternativeName>
        <fullName evidence="6">16S rRNA 2'-O-ribose C1402 methyltransferase</fullName>
    </alternativeName>
    <alternativeName>
        <fullName evidence="6">rRNA (cytidine-2'-O-)-methyltransferase RsmI</fullName>
    </alternativeName>
</protein>
<reference evidence="8 9" key="1">
    <citation type="submission" date="2023-07" db="EMBL/GenBank/DDBJ databases">
        <title>Genomic Encyclopedia of Type Strains, Phase IV (KMG-IV): sequencing the most valuable type-strain genomes for metagenomic binning, comparative biology and taxonomic classification.</title>
        <authorList>
            <person name="Goeker M."/>
        </authorList>
    </citation>
    <scope>NUCLEOTIDE SEQUENCE [LARGE SCALE GENOMIC DNA]</scope>
    <source>
        <strain evidence="8 9">DSM 22616</strain>
    </source>
</reference>
<dbReference type="InterPro" id="IPR014777">
    <property type="entry name" value="4pyrrole_Mease_sub1"/>
</dbReference>
<name>A0ABU0AX44_9FIRM</name>
<keyword evidence="1 6" id="KW-0963">Cytoplasm</keyword>
<organism evidence="8 9">
    <name type="scientific">Peptoniphilus koenoeneniae</name>
    <dbReference type="NCBI Taxonomy" id="507751"/>
    <lineage>
        <taxon>Bacteria</taxon>
        <taxon>Bacillati</taxon>
        <taxon>Bacillota</taxon>
        <taxon>Tissierellia</taxon>
        <taxon>Tissierellales</taxon>
        <taxon>Peptoniphilaceae</taxon>
        <taxon>Peptoniphilus</taxon>
    </lineage>
</organism>
<dbReference type="HAMAP" id="MF_01877">
    <property type="entry name" value="16SrRNA_methyltr_I"/>
    <property type="match status" value="1"/>
</dbReference>
<comment type="similarity">
    <text evidence="6">Belongs to the methyltransferase superfamily. RsmI family.</text>
</comment>
<dbReference type="InterPro" id="IPR008189">
    <property type="entry name" value="rRNA_ssu_MeTfrase_I"/>
</dbReference>
<dbReference type="Gene3D" id="3.30.950.10">
    <property type="entry name" value="Methyltransferase, Cobalt-precorrin-4 Transmethylase, Domain 2"/>
    <property type="match status" value="1"/>
</dbReference>
<evidence type="ECO:0000256" key="1">
    <source>
        <dbReference type="ARBA" id="ARBA00022490"/>
    </source>
</evidence>
<dbReference type="Pfam" id="PF00590">
    <property type="entry name" value="TP_methylase"/>
    <property type="match status" value="1"/>
</dbReference>